<reference evidence="1 2" key="1">
    <citation type="submission" date="2023-01" db="EMBL/GenBank/DDBJ databases">
        <authorList>
            <person name="Whitehead M."/>
        </authorList>
    </citation>
    <scope>NUCLEOTIDE SEQUENCE [LARGE SCALE GENOMIC DNA]</scope>
</reference>
<dbReference type="EMBL" id="CARXXK010000004">
    <property type="protein sequence ID" value="CAI6364627.1"/>
    <property type="molecule type" value="Genomic_DNA"/>
</dbReference>
<keyword evidence="2" id="KW-1185">Reference proteome</keyword>
<sequence>MINVLNNQHNCRKNQLGRPIMFEEGDDEFIYFKNYKNTKRIPIAIYADFECILTPKKPNEYIQSCEKKTHVTHLHEIMSYGFYVKVNYDIIPKELVKQFKIPRKVIIYRGENAAKKFMENMINIGNNIKTLYETNTPMNK</sequence>
<evidence type="ECO:0000313" key="2">
    <source>
        <dbReference type="Proteomes" id="UP001160148"/>
    </source>
</evidence>
<proteinExistence type="predicted"/>
<name>A0AAV0X966_9HEMI</name>
<accession>A0AAV0X966</accession>
<evidence type="ECO:0000313" key="1">
    <source>
        <dbReference type="EMBL" id="CAI6364627.1"/>
    </source>
</evidence>
<gene>
    <name evidence="1" type="ORF">MEUPH1_LOCUS19430</name>
</gene>
<protein>
    <submittedName>
        <fullName evidence="1">Uncharacterized protein</fullName>
    </submittedName>
</protein>
<comment type="caution">
    <text evidence="1">The sequence shown here is derived from an EMBL/GenBank/DDBJ whole genome shotgun (WGS) entry which is preliminary data.</text>
</comment>
<dbReference type="Proteomes" id="UP001160148">
    <property type="component" value="Unassembled WGS sequence"/>
</dbReference>
<organism evidence="1 2">
    <name type="scientific">Macrosiphum euphorbiae</name>
    <name type="common">potato aphid</name>
    <dbReference type="NCBI Taxonomy" id="13131"/>
    <lineage>
        <taxon>Eukaryota</taxon>
        <taxon>Metazoa</taxon>
        <taxon>Ecdysozoa</taxon>
        <taxon>Arthropoda</taxon>
        <taxon>Hexapoda</taxon>
        <taxon>Insecta</taxon>
        <taxon>Pterygota</taxon>
        <taxon>Neoptera</taxon>
        <taxon>Paraneoptera</taxon>
        <taxon>Hemiptera</taxon>
        <taxon>Sternorrhyncha</taxon>
        <taxon>Aphidomorpha</taxon>
        <taxon>Aphidoidea</taxon>
        <taxon>Aphididae</taxon>
        <taxon>Macrosiphini</taxon>
        <taxon>Macrosiphum</taxon>
    </lineage>
</organism>
<dbReference type="AlphaFoldDB" id="A0AAV0X966"/>